<proteinExistence type="predicted"/>
<protein>
    <submittedName>
        <fullName evidence="8">(4Fe-4S)-binding protein</fullName>
    </submittedName>
</protein>
<dbReference type="Proteomes" id="UP001593833">
    <property type="component" value="Unassembled WGS sequence"/>
</dbReference>
<dbReference type="InterPro" id="IPR017896">
    <property type="entry name" value="4Fe4S_Fe-S-bd"/>
</dbReference>
<name>A0ABV6YJF4_UNCEI</name>
<keyword evidence="4" id="KW-0677">Repeat</keyword>
<keyword evidence="9" id="KW-1185">Reference proteome</keyword>
<comment type="caution">
    <text evidence="8">The sequence shown here is derived from an EMBL/GenBank/DDBJ whole genome shotgun (WGS) entry which is preliminary data.</text>
</comment>
<evidence type="ECO:0000256" key="1">
    <source>
        <dbReference type="ARBA" id="ARBA00004196"/>
    </source>
</evidence>
<evidence type="ECO:0000256" key="3">
    <source>
        <dbReference type="ARBA" id="ARBA00022723"/>
    </source>
</evidence>
<keyword evidence="3" id="KW-0479">Metal-binding</keyword>
<gene>
    <name evidence="8" type="ORF">ACFL6M_02625</name>
</gene>
<evidence type="ECO:0000256" key="2">
    <source>
        <dbReference type="ARBA" id="ARBA00022485"/>
    </source>
</evidence>
<feature type="domain" description="4Fe-4S ferredoxin-type" evidence="7">
    <location>
        <begin position="11"/>
        <end position="42"/>
    </location>
</feature>
<evidence type="ECO:0000256" key="5">
    <source>
        <dbReference type="ARBA" id="ARBA00023004"/>
    </source>
</evidence>
<dbReference type="Gene3D" id="3.30.70.20">
    <property type="match status" value="1"/>
</dbReference>
<dbReference type="EMBL" id="JBHPKH010000017">
    <property type="protein sequence ID" value="MFC1572472.1"/>
    <property type="molecule type" value="Genomic_DNA"/>
</dbReference>
<evidence type="ECO:0000313" key="8">
    <source>
        <dbReference type="EMBL" id="MFC1572472.1"/>
    </source>
</evidence>
<reference evidence="8 9" key="1">
    <citation type="submission" date="2024-09" db="EMBL/GenBank/DDBJ databases">
        <authorList>
            <person name="D'Angelo T."/>
        </authorList>
    </citation>
    <scope>NUCLEOTIDE SEQUENCE [LARGE SCALE GENOMIC DNA]</scope>
    <source>
        <strain evidence="8">SAG AM-320-E07</strain>
    </source>
</reference>
<evidence type="ECO:0000256" key="6">
    <source>
        <dbReference type="ARBA" id="ARBA00023014"/>
    </source>
</evidence>
<evidence type="ECO:0000256" key="4">
    <source>
        <dbReference type="ARBA" id="ARBA00022737"/>
    </source>
</evidence>
<accession>A0ABV6YJF4</accession>
<evidence type="ECO:0000313" key="9">
    <source>
        <dbReference type="Proteomes" id="UP001593833"/>
    </source>
</evidence>
<dbReference type="PROSITE" id="PS51379">
    <property type="entry name" value="4FE4S_FER_2"/>
    <property type="match status" value="1"/>
</dbReference>
<dbReference type="PANTHER" id="PTHR43545:SF4">
    <property type="entry name" value="IRON-SULFUR PROTEIN"/>
    <property type="match status" value="1"/>
</dbReference>
<keyword evidence="2" id="KW-0004">4Fe-4S</keyword>
<keyword evidence="6" id="KW-0411">Iron-sulfur</keyword>
<dbReference type="InterPro" id="IPR051555">
    <property type="entry name" value="FDH_Electron_Transfer_Unit"/>
</dbReference>
<keyword evidence="5" id="KW-0408">Iron</keyword>
<dbReference type="PANTHER" id="PTHR43545">
    <property type="entry name" value="FORMATE DEHYDROGENASE, NITRATE-INDUCIBLE, IRON-SULFUR SUBUNIT"/>
    <property type="match status" value="1"/>
</dbReference>
<sequence length="181" mass="20407">MPGEKKKKIVKTIRIDVDKCNGCRACEVICSAFHAAPKYSSNNPGRARIRVIHDPLRDIYVPVYAGEYSAAECAGRDKYTIDGKEYDECSFCRASCPSRDVFKEPDSGLPLKCDMCESDPPLSEPMCVQWCLADALIYEEREEEVEEEEASEEIEVGLESMANKYGWKKLLDVAARMSMKD</sequence>
<dbReference type="SUPFAM" id="SSF54862">
    <property type="entry name" value="4Fe-4S ferredoxins"/>
    <property type="match status" value="1"/>
</dbReference>
<organism evidence="8 9">
    <name type="scientific">Eiseniibacteriota bacterium</name>
    <dbReference type="NCBI Taxonomy" id="2212470"/>
    <lineage>
        <taxon>Bacteria</taxon>
        <taxon>Candidatus Eiseniibacteriota</taxon>
    </lineage>
</organism>
<evidence type="ECO:0000259" key="7">
    <source>
        <dbReference type="PROSITE" id="PS51379"/>
    </source>
</evidence>
<comment type="subcellular location">
    <subcellularLocation>
        <location evidence="1">Cell envelope</location>
    </subcellularLocation>
</comment>